<dbReference type="KEGG" id="nli:G3M70_06575"/>
<evidence type="ECO:0000256" key="1">
    <source>
        <dbReference type="SAM" id="Phobius"/>
    </source>
</evidence>
<accession>A0A7T0BW58</accession>
<dbReference type="Proteomes" id="UP000594688">
    <property type="component" value="Chromosome"/>
</dbReference>
<evidence type="ECO:0000259" key="2">
    <source>
        <dbReference type="Pfam" id="PF10882"/>
    </source>
</evidence>
<evidence type="ECO:0000313" key="4">
    <source>
        <dbReference type="Proteomes" id="UP000594688"/>
    </source>
</evidence>
<keyword evidence="1" id="KW-0812">Transmembrane</keyword>
<reference evidence="3 4" key="1">
    <citation type="submission" date="2020-02" db="EMBL/GenBank/DDBJ databases">
        <title>Genomic and physiological characterization of two novel Nitrospinaceae genera.</title>
        <authorList>
            <person name="Mueller A.J."/>
            <person name="Jung M.-Y."/>
            <person name="Strachan C.R."/>
            <person name="Herbold C.W."/>
            <person name="Kirkegaard R.H."/>
            <person name="Daims H."/>
        </authorList>
    </citation>
    <scope>NUCLEOTIDE SEQUENCE [LARGE SCALE GENOMIC DNA]</scope>
    <source>
        <strain evidence="3">EB</strain>
    </source>
</reference>
<keyword evidence="1" id="KW-0472">Membrane</keyword>
<feature type="transmembrane region" description="Helical" evidence="1">
    <location>
        <begin position="51"/>
        <end position="68"/>
    </location>
</feature>
<organism evidence="3 4">
    <name type="scientific">Candidatus Nitronauta litoralis</name>
    <dbReference type="NCBI Taxonomy" id="2705533"/>
    <lineage>
        <taxon>Bacteria</taxon>
        <taxon>Pseudomonadati</taxon>
        <taxon>Nitrospinota/Tectimicrobiota group</taxon>
        <taxon>Nitrospinota</taxon>
        <taxon>Nitrospinia</taxon>
        <taxon>Nitrospinales</taxon>
        <taxon>Nitrospinaceae</taxon>
        <taxon>Candidatus Nitronauta</taxon>
    </lineage>
</organism>
<proteinExistence type="predicted"/>
<protein>
    <recommendedName>
        <fullName evidence="2">Bacterial Pleckstrin homology domain-containing protein</fullName>
    </recommendedName>
</protein>
<dbReference type="AlphaFoldDB" id="A0A7T0BW58"/>
<dbReference type="Pfam" id="PF10882">
    <property type="entry name" value="bPH_5"/>
    <property type="match status" value="1"/>
</dbReference>
<gene>
    <name evidence="3" type="ORF">G3M70_06575</name>
</gene>
<dbReference type="InterPro" id="IPR027783">
    <property type="entry name" value="Bacterial_PH-related"/>
</dbReference>
<name>A0A7T0BW58_9BACT</name>
<dbReference type="EMBL" id="CP048685">
    <property type="protein sequence ID" value="QPJ61567.1"/>
    <property type="molecule type" value="Genomic_DNA"/>
</dbReference>
<feature type="transmembrane region" description="Helical" evidence="1">
    <location>
        <begin position="12"/>
        <end position="30"/>
    </location>
</feature>
<sequence length="178" mass="20360">MLFKIVSAENLWWLYLVFVAGALAMALGYVSMARQAKDPSASKKWLLKIRFILPLCTIGMLLATWLVYKQETATLEIRKDSLLIHAGWYSQEIPKSRLRLDEARFINLKEEHQLQPVIRTNGTGAPGLSAGWFRLRNGDKAFLLVTRKNNVLYLPTQDYILLLSLKEPVKFLDALILN</sequence>
<evidence type="ECO:0000313" key="3">
    <source>
        <dbReference type="EMBL" id="QPJ61567.1"/>
    </source>
</evidence>
<feature type="domain" description="Bacterial Pleckstrin homology" evidence="2">
    <location>
        <begin position="76"/>
        <end position="175"/>
    </location>
</feature>
<keyword evidence="1" id="KW-1133">Transmembrane helix</keyword>